<dbReference type="PANTHER" id="PTHR33452">
    <property type="entry name" value="OXIDOREDUCTASE CATD-RELATED"/>
    <property type="match status" value="1"/>
</dbReference>
<comment type="subcellular location">
    <subcellularLocation>
        <location evidence="1">Cell membrane</location>
        <topology evidence="1">Multi-pass membrane protein</topology>
    </subcellularLocation>
</comment>
<dbReference type="KEGG" id="nch:A0U93_06755"/>
<comment type="similarity">
    <text evidence="2">Belongs to the DoxX family.</text>
</comment>
<keyword evidence="3" id="KW-1003">Cell membrane</keyword>
<dbReference type="InterPro" id="IPR032808">
    <property type="entry name" value="DoxX"/>
</dbReference>
<feature type="transmembrane region" description="Helical" evidence="7">
    <location>
        <begin position="119"/>
        <end position="136"/>
    </location>
</feature>
<gene>
    <name evidence="8" type="ORF">A0U93_06755</name>
</gene>
<keyword evidence="5 7" id="KW-1133">Transmembrane helix</keyword>
<dbReference type="InterPro" id="IPR051907">
    <property type="entry name" value="DoxX-like_oxidoreductase"/>
</dbReference>
<dbReference type="Proteomes" id="UP000188604">
    <property type="component" value="Chromosome"/>
</dbReference>
<evidence type="ECO:0000313" key="9">
    <source>
        <dbReference type="Proteomes" id="UP000188604"/>
    </source>
</evidence>
<feature type="transmembrane region" description="Helical" evidence="7">
    <location>
        <begin position="80"/>
        <end position="99"/>
    </location>
</feature>
<dbReference type="AlphaFoldDB" id="A0A1U9KPL3"/>
<evidence type="ECO:0000256" key="4">
    <source>
        <dbReference type="ARBA" id="ARBA00022692"/>
    </source>
</evidence>
<organism evidence="8 9">
    <name type="scientific">Neoasaia chiangmaiensis</name>
    <dbReference type="NCBI Taxonomy" id="320497"/>
    <lineage>
        <taxon>Bacteria</taxon>
        <taxon>Pseudomonadati</taxon>
        <taxon>Pseudomonadota</taxon>
        <taxon>Alphaproteobacteria</taxon>
        <taxon>Acetobacterales</taxon>
        <taxon>Acetobacteraceae</taxon>
        <taxon>Neoasaia</taxon>
    </lineage>
</organism>
<evidence type="ECO:0000313" key="8">
    <source>
        <dbReference type="EMBL" id="AQS87679.1"/>
    </source>
</evidence>
<sequence>MKDSAMNTALPRDPTLLVARVLLASLFVLMGWGKLTGFTATVGYMANTGAPLPALSAIIAVITELGIGIALLAGFLTTPLSVILAIYTIATAFIGHHYWTFSGMARYDMWIHFYKNFSIAGGLLALAATGAGRFSLDAYRR</sequence>
<evidence type="ECO:0000256" key="2">
    <source>
        <dbReference type="ARBA" id="ARBA00006679"/>
    </source>
</evidence>
<keyword evidence="9" id="KW-1185">Reference proteome</keyword>
<dbReference type="PANTHER" id="PTHR33452:SF1">
    <property type="entry name" value="INNER MEMBRANE PROTEIN YPHA-RELATED"/>
    <property type="match status" value="1"/>
</dbReference>
<accession>A0A1U9KPL3</accession>
<feature type="transmembrane region" description="Helical" evidence="7">
    <location>
        <begin position="21"/>
        <end position="46"/>
    </location>
</feature>
<name>A0A1U9KPL3_9PROT</name>
<keyword evidence="6 7" id="KW-0472">Membrane</keyword>
<protein>
    <submittedName>
        <fullName evidence="8">DoxX family protein</fullName>
    </submittedName>
</protein>
<dbReference type="EMBL" id="CP014691">
    <property type="protein sequence ID" value="AQS87679.1"/>
    <property type="molecule type" value="Genomic_DNA"/>
</dbReference>
<reference evidence="8 9" key="1">
    <citation type="submission" date="2016-03" db="EMBL/GenBank/DDBJ databases">
        <title>Acetic acid bacteria sequencing.</title>
        <authorList>
            <person name="Brandt J."/>
            <person name="Jakob F."/>
            <person name="Vogel R.F."/>
        </authorList>
    </citation>
    <scope>NUCLEOTIDE SEQUENCE [LARGE SCALE GENOMIC DNA]</scope>
    <source>
        <strain evidence="8 9">NBRC 101099</strain>
    </source>
</reference>
<evidence type="ECO:0000256" key="3">
    <source>
        <dbReference type="ARBA" id="ARBA00022475"/>
    </source>
</evidence>
<feature type="transmembrane region" description="Helical" evidence="7">
    <location>
        <begin position="52"/>
        <end position="73"/>
    </location>
</feature>
<keyword evidence="4 7" id="KW-0812">Transmembrane</keyword>
<proteinExistence type="inferred from homology"/>
<evidence type="ECO:0000256" key="1">
    <source>
        <dbReference type="ARBA" id="ARBA00004651"/>
    </source>
</evidence>
<evidence type="ECO:0000256" key="5">
    <source>
        <dbReference type="ARBA" id="ARBA00022989"/>
    </source>
</evidence>
<evidence type="ECO:0000256" key="7">
    <source>
        <dbReference type="SAM" id="Phobius"/>
    </source>
</evidence>
<dbReference type="Pfam" id="PF07681">
    <property type="entry name" value="DoxX"/>
    <property type="match status" value="1"/>
</dbReference>
<dbReference type="OrthoDB" id="9810206at2"/>
<evidence type="ECO:0000256" key="6">
    <source>
        <dbReference type="ARBA" id="ARBA00023136"/>
    </source>
</evidence>
<dbReference type="GO" id="GO:0005886">
    <property type="term" value="C:plasma membrane"/>
    <property type="evidence" value="ECO:0007669"/>
    <property type="project" value="UniProtKB-SubCell"/>
</dbReference>